<dbReference type="EMBL" id="LT629690">
    <property type="protein sequence ID" value="SDF18535.1"/>
    <property type="molecule type" value="Genomic_DNA"/>
</dbReference>
<dbReference type="AlphaFoldDB" id="A0A1G7J0X5"/>
<keyword evidence="2" id="KW-1185">Reference proteome</keyword>
<proteinExistence type="predicted"/>
<accession>A0A1G7J0X5</accession>
<organism evidence="1 2">
    <name type="scientific">Terriglobus roseus</name>
    <dbReference type="NCBI Taxonomy" id="392734"/>
    <lineage>
        <taxon>Bacteria</taxon>
        <taxon>Pseudomonadati</taxon>
        <taxon>Acidobacteriota</taxon>
        <taxon>Terriglobia</taxon>
        <taxon>Terriglobales</taxon>
        <taxon>Acidobacteriaceae</taxon>
        <taxon>Terriglobus</taxon>
    </lineage>
</organism>
<gene>
    <name evidence="1" type="ORF">SAMN05444167_1649</name>
</gene>
<evidence type="ECO:0000313" key="1">
    <source>
        <dbReference type="EMBL" id="SDF18535.1"/>
    </source>
</evidence>
<reference evidence="1 2" key="1">
    <citation type="submission" date="2016-10" db="EMBL/GenBank/DDBJ databases">
        <authorList>
            <person name="de Groot N.N."/>
        </authorList>
    </citation>
    <scope>NUCLEOTIDE SEQUENCE [LARGE SCALE GENOMIC DNA]</scope>
    <source>
        <strain evidence="1 2">GAS232</strain>
    </source>
</reference>
<evidence type="ECO:0000313" key="2">
    <source>
        <dbReference type="Proteomes" id="UP000182427"/>
    </source>
</evidence>
<name>A0A1G7J0X5_9BACT</name>
<sequence length="90" mass="10015">MRCACLNTLSTQSCPNAISQDKIVRLFSISSGHNDGAPEPLRKLFCGGLNSGVIITRRISQELKFPNIGRNNLHQRQEFVSQQPQAIHVQ</sequence>
<protein>
    <submittedName>
        <fullName evidence="1">Uncharacterized protein</fullName>
    </submittedName>
</protein>
<dbReference type="Proteomes" id="UP000182427">
    <property type="component" value="Chromosome I"/>
</dbReference>